<accession>A0A5B6V812</accession>
<dbReference type="InterPro" id="IPR032567">
    <property type="entry name" value="RTL1-rel"/>
</dbReference>
<evidence type="ECO:0000313" key="3">
    <source>
        <dbReference type="Proteomes" id="UP000325315"/>
    </source>
</evidence>
<gene>
    <name evidence="2" type="ORF">EPI10_000488</name>
</gene>
<dbReference type="EMBL" id="SMMG02000007">
    <property type="protein sequence ID" value="KAA3465298.1"/>
    <property type="molecule type" value="Genomic_DNA"/>
</dbReference>
<dbReference type="SUPFAM" id="SSF56672">
    <property type="entry name" value="DNA/RNA polymerases"/>
    <property type="match status" value="1"/>
</dbReference>
<name>A0A5B6V812_9ROSI</name>
<dbReference type="InterPro" id="IPR021109">
    <property type="entry name" value="Peptidase_aspartic_dom_sf"/>
</dbReference>
<comment type="caution">
    <text evidence="2">The sequence shown here is derived from an EMBL/GenBank/DDBJ whole genome shotgun (WGS) entry which is preliminary data.</text>
</comment>
<evidence type="ECO:0000313" key="2">
    <source>
        <dbReference type="EMBL" id="KAA3465298.1"/>
    </source>
</evidence>
<dbReference type="AlphaFoldDB" id="A0A5B6V812"/>
<feature type="region of interest" description="Disordered" evidence="1">
    <location>
        <begin position="13"/>
        <end position="45"/>
    </location>
</feature>
<organism evidence="2 3">
    <name type="scientific">Gossypium australe</name>
    <dbReference type="NCBI Taxonomy" id="47621"/>
    <lineage>
        <taxon>Eukaryota</taxon>
        <taxon>Viridiplantae</taxon>
        <taxon>Streptophyta</taxon>
        <taxon>Embryophyta</taxon>
        <taxon>Tracheophyta</taxon>
        <taxon>Spermatophyta</taxon>
        <taxon>Magnoliopsida</taxon>
        <taxon>eudicotyledons</taxon>
        <taxon>Gunneridae</taxon>
        <taxon>Pentapetalae</taxon>
        <taxon>rosids</taxon>
        <taxon>malvids</taxon>
        <taxon>Malvales</taxon>
        <taxon>Malvaceae</taxon>
        <taxon>Malvoideae</taxon>
        <taxon>Gossypium</taxon>
    </lineage>
</organism>
<dbReference type="GO" id="GO:0003964">
    <property type="term" value="F:RNA-directed DNA polymerase activity"/>
    <property type="evidence" value="ECO:0007669"/>
    <property type="project" value="UniProtKB-KW"/>
</dbReference>
<dbReference type="InterPro" id="IPR043502">
    <property type="entry name" value="DNA/RNA_pol_sf"/>
</dbReference>
<keyword evidence="2" id="KW-0695">RNA-directed DNA polymerase</keyword>
<feature type="compositionally biased region" description="Basic and acidic residues" evidence="1">
    <location>
        <begin position="13"/>
        <end position="38"/>
    </location>
</feature>
<proteinExistence type="predicted"/>
<dbReference type="OrthoDB" id="1939491at2759"/>
<evidence type="ECO:0000256" key="1">
    <source>
        <dbReference type="SAM" id="MobiDB-lite"/>
    </source>
</evidence>
<dbReference type="Gene3D" id="2.40.70.10">
    <property type="entry name" value="Acid Proteases"/>
    <property type="match status" value="1"/>
</dbReference>
<protein>
    <submittedName>
        <fullName evidence="2">Reverse transcriptase</fullName>
    </submittedName>
</protein>
<keyword evidence="2" id="KW-0808">Transferase</keyword>
<reference evidence="2" key="1">
    <citation type="submission" date="2019-08" db="EMBL/GenBank/DDBJ databases">
        <authorList>
            <person name="Liu F."/>
        </authorList>
    </citation>
    <scope>NUCLEOTIDE SEQUENCE [LARGE SCALE GENOMIC DNA]</scope>
    <source>
        <strain evidence="2">PA1801</strain>
        <tissue evidence="2">Leaf</tissue>
    </source>
</reference>
<dbReference type="Proteomes" id="UP000325315">
    <property type="component" value="Unassembled WGS sequence"/>
</dbReference>
<sequence>MIVAESFVELGGKKVKPESSKPKFKPKGNDGGDKDKPAKNGNGGIKDKTSHGLMFVDIMLASRGLNTFVDTGAFDLLMSEKTIHKLGLKIQNESSWIKMVNSESVPIKRVAKEVDLQLGDWTGKATIKYFQYVMPTELPKKLPSKREVDYKIELMPNMEPLALAPYHIYLPELEKLQKWLNELLDVRFIRPFKSLFDTPVLFQNKHDGLLRMCI</sequence>
<dbReference type="Gene3D" id="3.10.10.10">
    <property type="entry name" value="HIV Type 1 Reverse Transcriptase, subunit A, domain 1"/>
    <property type="match status" value="1"/>
</dbReference>
<keyword evidence="3" id="KW-1185">Reference proteome</keyword>
<keyword evidence="2" id="KW-0548">Nucleotidyltransferase</keyword>
<dbReference type="PANTHER" id="PTHR15503:SF45">
    <property type="entry name" value="RNA-DIRECTED DNA POLYMERASE HOMOLOG"/>
    <property type="match status" value="1"/>
</dbReference>
<dbReference type="PANTHER" id="PTHR15503">
    <property type="entry name" value="LDOC1 RELATED"/>
    <property type="match status" value="1"/>
</dbReference>